<name>A0A2M8ITR7_9RHOB</name>
<dbReference type="AlphaFoldDB" id="A0A2M8ITR7"/>
<proteinExistence type="predicted"/>
<dbReference type="EMBL" id="PGTB01000280">
    <property type="protein sequence ID" value="PJE33926.1"/>
    <property type="molecule type" value="Genomic_DNA"/>
</dbReference>
<protein>
    <submittedName>
        <fullName evidence="1">Ribonuclease G</fullName>
    </submittedName>
</protein>
<sequence>FEAALRAALRGDSEETVLAGWTPLGHFELQRKRGRVPLAEVI</sequence>
<feature type="non-terminal residue" evidence="1">
    <location>
        <position position="1"/>
    </location>
</feature>
<evidence type="ECO:0000313" key="1">
    <source>
        <dbReference type="EMBL" id="PJE33926.1"/>
    </source>
</evidence>
<gene>
    <name evidence="1" type="ORF">CVM52_24900</name>
</gene>
<dbReference type="Proteomes" id="UP000231553">
    <property type="component" value="Unassembled WGS sequence"/>
</dbReference>
<reference evidence="1 2" key="1">
    <citation type="journal article" date="2018" name="Int. J. Syst. Evol. Microbiol.">
        <title>Pseudooceanicola lipolyticus sp. nov., a marine alphaproteobacterium, reclassification of Oceanicola flagellatus as Pseudooceanicola flagellatus comb. nov. and emended description of the genus Pseudooceanicola.</title>
        <authorList>
            <person name="Huang M.-M."/>
            <person name="Guo L.-L."/>
            <person name="Wu Y.-H."/>
            <person name="Lai Q.-L."/>
            <person name="Shao Z.-Z."/>
            <person name="Wang C.-S."/>
            <person name="Wu M."/>
            <person name="Xu X.-W."/>
        </authorList>
    </citation>
    <scope>NUCLEOTIDE SEQUENCE [LARGE SCALE GENOMIC DNA]</scope>
    <source>
        <strain evidence="1 2">157</strain>
    </source>
</reference>
<evidence type="ECO:0000313" key="2">
    <source>
        <dbReference type="Proteomes" id="UP000231553"/>
    </source>
</evidence>
<keyword evidence="2" id="KW-1185">Reference proteome</keyword>
<accession>A0A2M8ITR7</accession>
<comment type="caution">
    <text evidence="1">The sequence shown here is derived from an EMBL/GenBank/DDBJ whole genome shotgun (WGS) entry which is preliminary data.</text>
</comment>
<organism evidence="1 2">
    <name type="scientific">Pseudooceanicola lipolyticus</name>
    <dbReference type="NCBI Taxonomy" id="2029104"/>
    <lineage>
        <taxon>Bacteria</taxon>
        <taxon>Pseudomonadati</taxon>
        <taxon>Pseudomonadota</taxon>
        <taxon>Alphaproteobacteria</taxon>
        <taxon>Rhodobacterales</taxon>
        <taxon>Paracoccaceae</taxon>
        <taxon>Pseudooceanicola</taxon>
    </lineage>
</organism>